<comment type="similarity">
    <text evidence="1">Belongs to the TTI2 family.</text>
</comment>
<dbReference type="EMBL" id="JAGSYN010000223">
    <property type="protein sequence ID" value="KAG7661224.1"/>
    <property type="molecule type" value="Genomic_DNA"/>
</dbReference>
<organism evidence="2 3">
    <name type="scientific">[Candida] subhashii</name>
    <dbReference type="NCBI Taxonomy" id="561895"/>
    <lineage>
        <taxon>Eukaryota</taxon>
        <taxon>Fungi</taxon>
        <taxon>Dikarya</taxon>
        <taxon>Ascomycota</taxon>
        <taxon>Saccharomycotina</taxon>
        <taxon>Pichiomycetes</taxon>
        <taxon>Debaryomycetaceae</taxon>
        <taxon>Spathaspora</taxon>
    </lineage>
</organism>
<name>A0A8J5QFT4_9ASCO</name>
<evidence type="ECO:0000256" key="1">
    <source>
        <dbReference type="ARBA" id="ARBA00034736"/>
    </source>
</evidence>
<dbReference type="Proteomes" id="UP000694255">
    <property type="component" value="Unassembled WGS sequence"/>
</dbReference>
<reference evidence="2 3" key="1">
    <citation type="journal article" date="2021" name="DNA Res.">
        <title>Genome analysis of Candida subhashii reveals its hybrid nature and dual mitochondrial genome conformations.</title>
        <authorList>
            <person name="Mixao V."/>
            <person name="Hegedusova E."/>
            <person name="Saus E."/>
            <person name="Pryszcz L.P."/>
            <person name="Cillingova A."/>
            <person name="Nosek J."/>
            <person name="Gabaldon T."/>
        </authorList>
    </citation>
    <scope>NUCLEOTIDE SEQUENCE [LARGE SCALE GENOMIC DNA]</scope>
    <source>
        <strain evidence="2 3">CBS 10753</strain>
    </source>
</reference>
<comment type="caution">
    <text evidence="2">The sequence shown here is derived from an EMBL/GenBank/DDBJ whole genome shotgun (WGS) entry which is preliminary data.</text>
</comment>
<dbReference type="InterPro" id="IPR018870">
    <property type="entry name" value="Tti2"/>
</dbReference>
<dbReference type="GeneID" id="73472020"/>
<gene>
    <name evidence="2" type="ORF">J8A68_005220</name>
</gene>
<evidence type="ECO:0000313" key="2">
    <source>
        <dbReference type="EMBL" id="KAG7661224.1"/>
    </source>
</evidence>
<sequence>MIITRQSIGSKELTRSQMDDLIKDVVDIQIQLAEIPNQLINLNDDYETFKIESLMISHPINHIQDILIKKLQLPENIDWNLESPTHLQYYRYLRLLRVCFELEPETIEVLSLHSNPYLPWSNSTNSEIVKSIIRKHNIDSQSYVPEFISNVYKQNLKKLNTSENRAKAKSGGGLRPRLGYSRIKNELQFQERKDQWKHHPHSLTNAWFLIDCATLNSVWKGEFWLLTIAFILNLIDEGDIPAKVQACQILKRLVTRFSELDFNFNSIQNSGLIPELKEGLRKCLVHVPSITPVDESKAILSVAYPCIIDIELIYGTKLDLIDILNSHVLPSLGHLLNNRDYANTGVIIEILLKTLNRMIEELSIEVFLSMSKIMFTLNQIITDVGLLETTSTTAVLDALQCHHKIITQEYPKGLSEILFSYHFDFIGAWYIVQQRLKKYEMSNEPVATQIIENLEALKKLSKKCDKLEEYSSTISYIDKNIH</sequence>
<dbReference type="AlphaFoldDB" id="A0A8J5QFT4"/>
<proteinExistence type="inferred from homology"/>
<dbReference type="OrthoDB" id="6417021at2759"/>
<evidence type="ECO:0000313" key="3">
    <source>
        <dbReference type="Proteomes" id="UP000694255"/>
    </source>
</evidence>
<keyword evidence="3" id="KW-1185">Reference proteome</keyword>
<dbReference type="Pfam" id="PF10521">
    <property type="entry name" value="Tti2"/>
    <property type="match status" value="1"/>
</dbReference>
<dbReference type="RefSeq" id="XP_049261457.1">
    <property type="nucleotide sequence ID" value="XM_049409262.1"/>
</dbReference>
<accession>A0A8J5QFT4</accession>
<protein>
    <submittedName>
        <fullName evidence="2">Uncharacterized protein</fullName>
    </submittedName>
</protein>
<dbReference type="GO" id="GO:0110078">
    <property type="term" value="C:TTT Hsp90 cochaperone complex"/>
    <property type="evidence" value="ECO:0007669"/>
    <property type="project" value="InterPro"/>
</dbReference>